<dbReference type="PANTHER" id="PTHR10877:SF150">
    <property type="entry name" value="REJ DOMAIN-CONTAINING PROTEIN"/>
    <property type="match status" value="1"/>
</dbReference>
<dbReference type="Pfam" id="PF20519">
    <property type="entry name" value="Polycystin_dom"/>
    <property type="match status" value="1"/>
</dbReference>
<dbReference type="PANTHER" id="PTHR10877">
    <property type="entry name" value="POLYCYSTIN FAMILY MEMBER"/>
    <property type="match status" value="1"/>
</dbReference>
<evidence type="ECO:0000259" key="12">
    <source>
        <dbReference type="PROSITE" id="PS50221"/>
    </source>
</evidence>
<dbReference type="InterPro" id="IPR013122">
    <property type="entry name" value="PKD1_2_channel"/>
</dbReference>
<dbReference type="InterPro" id="IPR036392">
    <property type="entry name" value="PLAT/LH2_dom_sf"/>
</dbReference>
<feature type="transmembrane region" description="Helical" evidence="10">
    <location>
        <begin position="1598"/>
        <end position="1624"/>
    </location>
</feature>
<dbReference type="Pfam" id="PF01477">
    <property type="entry name" value="PLAT"/>
    <property type="match status" value="1"/>
</dbReference>
<evidence type="ECO:0000256" key="2">
    <source>
        <dbReference type="ARBA" id="ARBA00007200"/>
    </source>
</evidence>
<keyword evidence="5 10" id="KW-1133">Transmembrane helix</keyword>
<dbReference type="Pfam" id="PF08016">
    <property type="entry name" value="PKD_channel"/>
    <property type="match status" value="1"/>
</dbReference>
<keyword evidence="4" id="KW-0732">Signal</keyword>
<dbReference type="Pfam" id="PF02010">
    <property type="entry name" value="REJ"/>
    <property type="match status" value="1"/>
</dbReference>
<feature type="transmembrane region" description="Helical" evidence="10">
    <location>
        <begin position="1636"/>
        <end position="1658"/>
    </location>
</feature>
<feature type="transmembrane region" description="Helical" evidence="10">
    <location>
        <begin position="928"/>
        <end position="948"/>
    </location>
</feature>
<evidence type="ECO:0000256" key="8">
    <source>
        <dbReference type="PROSITE-ProRule" id="PRU00152"/>
    </source>
</evidence>
<evidence type="ECO:0000256" key="5">
    <source>
        <dbReference type="ARBA" id="ARBA00022989"/>
    </source>
</evidence>
<proteinExistence type="inferred from homology"/>
<name>A0ABM0MHH0_SACKO</name>
<dbReference type="Gene3D" id="2.60.60.20">
    <property type="entry name" value="PLAT/LH2 domain"/>
    <property type="match status" value="1"/>
</dbReference>
<evidence type="ECO:0000313" key="14">
    <source>
        <dbReference type="RefSeq" id="XP_006819461.1"/>
    </source>
</evidence>
<dbReference type="InterPro" id="IPR046338">
    <property type="entry name" value="GAIN_dom_sf"/>
</dbReference>
<evidence type="ECO:0000256" key="1">
    <source>
        <dbReference type="ARBA" id="ARBA00004141"/>
    </source>
</evidence>
<evidence type="ECO:0000256" key="6">
    <source>
        <dbReference type="ARBA" id="ARBA00023136"/>
    </source>
</evidence>
<gene>
    <name evidence="14" type="primary">LOC100374130</name>
</gene>
<feature type="compositionally biased region" description="Polar residues" evidence="9">
    <location>
        <begin position="488"/>
        <end position="498"/>
    </location>
</feature>
<dbReference type="PROSITE" id="PS50095">
    <property type="entry name" value="PLAT"/>
    <property type="match status" value="1"/>
</dbReference>
<dbReference type="InterPro" id="IPR051223">
    <property type="entry name" value="Polycystin"/>
</dbReference>
<evidence type="ECO:0000256" key="7">
    <source>
        <dbReference type="ARBA" id="ARBA00023157"/>
    </source>
</evidence>
<keyword evidence="7" id="KW-1015">Disulfide bond</keyword>
<comment type="caution">
    <text evidence="8">Lacks conserved residue(s) required for the propagation of feature annotation.</text>
</comment>
<feature type="domain" description="GAIN-B" evidence="12">
    <location>
        <begin position="766"/>
        <end position="915"/>
    </location>
</feature>
<dbReference type="SMART" id="SM00303">
    <property type="entry name" value="GPS"/>
    <property type="match status" value="1"/>
</dbReference>
<dbReference type="InterPro" id="IPR001024">
    <property type="entry name" value="PLAT/LH2_dom"/>
</dbReference>
<evidence type="ECO:0000256" key="9">
    <source>
        <dbReference type="SAM" id="MobiDB-lite"/>
    </source>
</evidence>
<feature type="transmembrane region" description="Helical" evidence="10">
    <location>
        <begin position="1730"/>
        <end position="1752"/>
    </location>
</feature>
<organism evidence="13 14">
    <name type="scientific">Saccoglossus kowalevskii</name>
    <name type="common">Acorn worm</name>
    <dbReference type="NCBI Taxonomy" id="10224"/>
    <lineage>
        <taxon>Eukaryota</taxon>
        <taxon>Metazoa</taxon>
        <taxon>Hemichordata</taxon>
        <taxon>Enteropneusta</taxon>
        <taxon>Harrimaniidae</taxon>
        <taxon>Saccoglossus</taxon>
    </lineage>
</organism>
<dbReference type="Pfam" id="PF01825">
    <property type="entry name" value="GPS"/>
    <property type="match status" value="1"/>
</dbReference>
<feature type="transmembrane region" description="Helical" evidence="10">
    <location>
        <begin position="1208"/>
        <end position="1232"/>
    </location>
</feature>
<dbReference type="InterPro" id="IPR046791">
    <property type="entry name" value="Polycystin_dom"/>
</dbReference>
<dbReference type="InterPro" id="IPR057244">
    <property type="entry name" value="GAIN_B"/>
</dbReference>
<keyword evidence="6 10" id="KW-0472">Membrane</keyword>
<protein>
    <submittedName>
        <fullName evidence="14">Uncharacterized protein LOC100374130</fullName>
    </submittedName>
</protein>
<dbReference type="Proteomes" id="UP000694865">
    <property type="component" value="Unplaced"/>
</dbReference>
<reference evidence="14" key="1">
    <citation type="submission" date="2025-08" db="UniProtKB">
        <authorList>
            <consortium name="RefSeq"/>
        </authorList>
    </citation>
    <scope>IDENTIFICATION</scope>
    <source>
        <tissue evidence="14">Testes</tissue>
    </source>
</reference>
<dbReference type="SUPFAM" id="SSF49723">
    <property type="entry name" value="Lipase/lipooxygenase domain (PLAT/LH2 domain)"/>
    <property type="match status" value="1"/>
</dbReference>
<feature type="transmembrane region" description="Helical" evidence="10">
    <location>
        <begin position="1126"/>
        <end position="1147"/>
    </location>
</feature>
<evidence type="ECO:0000259" key="11">
    <source>
        <dbReference type="PROSITE" id="PS50095"/>
    </source>
</evidence>
<dbReference type="Gene3D" id="2.60.220.50">
    <property type="match status" value="1"/>
</dbReference>
<feature type="region of interest" description="Disordered" evidence="9">
    <location>
        <begin position="1303"/>
        <end position="1322"/>
    </location>
</feature>
<dbReference type="RefSeq" id="XP_006819461.1">
    <property type="nucleotide sequence ID" value="XM_006819398.1"/>
</dbReference>
<dbReference type="InterPro" id="IPR002859">
    <property type="entry name" value="PKD/REJ-like"/>
</dbReference>
<feature type="region of interest" description="Disordered" evidence="9">
    <location>
        <begin position="488"/>
        <end position="518"/>
    </location>
</feature>
<dbReference type="PROSITE" id="PS50221">
    <property type="entry name" value="GAIN_B"/>
    <property type="match status" value="1"/>
</dbReference>
<dbReference type="SMART" id="SM00308">
    <property type="entry name" value="LH2"/>
    <property type="match status" value="1"/>
</dbReference>
<evidence type="ECO:0000313" key="13">
    <source>
        <dbReference type="Proteomes" id="UP000694865"/>
    </source>
</evidence>
<dbReference type="GeneID" id="100374130"/>
<feature type="compositionally biased region" description="Acidic residues" evidence="9">
    <location>
        <begin position="1311"/>
        <end position="1321"/>
    </location>
</feature>
<accession>A0ABM0MHH0</accession>
<feature type="domain" description="PLAT" evidence="11">
    <location>
        <begin position="912"/>
        <end position="1035"/>
    </location>
</feature>
<evidence type="ECO:0000256" key="10">
    <source>
        <dbReference type="SAM" id="Phobius"/>
    </source>
</evidence>
<feature type="transmembrane region" description="Helical" evidence="10">
    <location>
        <begin position="1343"/>
        <end position="1361"/>
    </location>
</feature>
<comment type="similarity">
    <text evidence="2">Belongs to the polycystin family.</text>
</comment>
<keyword evidence="13" id="KW-1185">Reference proteome</keyword>
<evidence type="ECO:0000256" key="4">
    <source>
        <dbReference type="ARBA" id="ARBA00022729"/>
    </source>
</evidence>
<feature type="transmembrane region" description="Helical" evidence="10">
    <location>
        <begin position="1690"/>
        <end position="1710"/>
    </location>
</feature>
<dbReference type="InterPro" id="IPR000203">
    <property type="entry name" value="GPS"/>
</dbReference>
<keyword evidence="3 10" id="KW-0812">Transmembrane</keyword>
<comment type="subcellular location">
    <subcellularLocation>
        <location evidence="1">Membrane</location>
        <topology evidence="1">Multi-pass membrane protein</topology>
    </subcellularLocation>
</comment>
<evidence type="ECO:0000256" key="3">
    <source>
        <dbReference type="ARBA" id="ARBA00022692"/>
    </source>
</evidence>
<sequence>MEDVIQVDYITLLLSVGQWMGSLYCCSYGNALTSGLAFHPHKLEKASRYRLRLTAYLDNQEGYTEWEIITNIPPYGGHCKAKPTSGYVEDKFEISCFDWVDEGLATIKRPDIKLGDAPATSIDTSGLAFHPHKLEKASRYRLRLTAYLDNQEGYVEDKFEISCFDWVDEGLATIKRPDIKIGDAPATSSGLTYEFRSRIHAMKHLLKPLLLRDIDLPPVSSKKRKATVKEFDPKPVPTIFRTTQDYQKNILKLFDDNNTASHESDVFYYGPDSYTPPSKLRMGAPPSFHVYIDVRIYDALGDFATETIVVQVMKKPDPEGIRYDELLNLTMGESSDLNAMVGWGNTLTAMQYISSISSEINFDIPDECLNMTQNADVTNITTNATSCANSTDTSKKKKEIRFSMLETMKNISNRVQTPGAAQQAAIAIRDTTDKTDEVTLDSRKLAVNSLDTVTEKMMSITSSSDQDISAAKDLVLGLGNILKSGSQQYSNSKSTFAEPQNDGDTPPGEMEAEKGETYKEEERAAVSSVTNHALEVAHKAAMLSIADRLVGQEQVFLGSDTLLIQAMRSTPLQMANQSFNTNSGTFSLPKLDSLPTTEEGYLNVEVTEMTDNLFAWDDTADNVTSSVLGLAFTDAMGEGLPVSDTTSLYEITFNSFEDIEVVVAEFRTEYEEELSYQNITAEEANTSMSLIIRAIDPRVVYNAYIKFEDHPSIDDYDLMTPIPHELNLTEAQWDELDLDIIEELRYTFFLPSDYVIDRGNYILGLQEIVLNQTYNGTIETQVDTVGNYSFDIEDNGTAINATTTSTPTTIQFTTPTSFQATNNLTTSSSGDNMTSDATWVIPLDYEFNDTSGNITHNYTLAKFAYGCRYWSETDQKWSSDGCYVSAISNSKFSRCMCNHLTSFGSSFFVPPNTIDFKALSWSDLSDNYAVLLTVLILICVYLLLLYWAGLADKSDLIRLFLRGSVDKFLMSTRKSLGDIQFINIWHDNSGQGENKSWFLNQIEIKDLQTNEKFYFLCDRWLAVDEEDGKVERLLPVAGRDNLISFEHMFSTSTRKNLSENHLWFSVVSRPTRSGFSRVQRISCCFSLLFLTMITSAMFYKEDEEAEAMSTGKGIKLGPISLSFKEIWVGFVSVLIVSPVSIIIIQIFRKVEPPPGDVTLLSGLRDVRKLVRKNIREKRNRDNMILLELEDGELTQSEKGKPDKGRLRWYWAYVAYLLVALSILIPAAFVVMYSMQWKKEKSNRWLTSMFVSVFNSLLVTEPLKVVAVAFIMSLLFKKPTEEQDTDDGEEETLEQIKNIRGQLGGNKIPEREQEDSDDENENTLENSKITRALELQMQRVIKEIIGYILFMILLIAICQNNADPRKHYLHKSLTDLLIDSNYDGITESGSMFTWLDQTVLPSLYPQVWPNGKTLKWNEQLNIQTMSAIRVGPPRLRQLRIPPGLCDVPEITQRDVSECNIEYAMFDQEEGNFGLTWSNDSVFMSNESLLQTGGNPWAYRSAFDLGGSPITGKFATYSGGGYEAVLGKNLLEAQSVIQYLFENRWTDRYTRAVFLEFTLYNVHVNLFVYSIIVLEYPSASSVSPFYQINVFRMYDFQGNVFYVIFLMSAYAVYAIYLMYSCIMIYSALRSVGRMYLTAFWNLIDFAQTVLGLALVVMYFLRYGSTKMYVGNLSNNDRNEFVNFQYIAMLNEIYTLFMGLVLFLAIIKMLKLLRFNKRIGMLAATIAYASETLIPFSFMFLLVLINFASFGYLAFAPLMPEYESFGTSLTSLMLTFVGTTKKMDDEVDYKILLSKMDEVLNKVNMLMDKDSQQMVRNPLKDNVDDNQLETQNLSDINFSLREPTVIVDDDDDIPKRKRKIFT</sequence>
<feature type="transmembrane region" description="Helical" evidence="10">
    <location>
        <begin position="1252"/>
        <end position="1275"/>
    </location>
</feature>